<accession>A0A9P0A6J0</accession>
<feature type="compositionally biased region" description="Low complexity" evidence="2">
    <location>
        <begin position="191"/>
        <end position="200"/>
    </location>
</feature>
<evidence type="ECO:0000256" key="2">
    <source>
        <dbReference type="SAM" id="MobiDB-lite"/>
    </source>
</evidence>
<keyword evidence="4" id="KW-1185">Reference proteome</keyword>
<dbReference type="AlphaFoldDB" id="A0A9P0A6J0"/>
<feature type="compositionally biased region" description="Basic and acidic residues" evidence="2">
    <location>
        <begin position="19"/>
        <end position="30"/>
    </location>
</feature>
<protein>
    <submittedName>
        <fullName evidence="3">Uncharacterized protein</fullName>
    </submittedName>
</protein>
<proteinExistence type="predicted"/>
<dbReference type="EMBL" id="OU963863">
    <property type="protein sequence ID" value="CAH0385297.1"/>
    <property type="molecule type" value="Genomic_DNA"/>
</dbReference>
<evidence type="ECO:0000313" key="3">
    <source>
        <dbReference type="EMBL" id="CAH0385297.1"/>
    </source>
</evidence>
<organism evidence="3 4">
    <name type="scientific">Bemisia tabaci</name>
    <name type="common">Sweetpotato whitefly</name>
    <name type="synonym">Aleurodes tabaci</name>
    <dbReference type="NCBI Taxonomy" id="7038"/>
    <lineage>
        <taxon>Eukaryota</taxon>
        <taxon>Metazoa</taxon>
        <taxon>Ecdysozoa</taxon>
        <taxon>Arthropoda</taxon>
        <taxon>Hexapoda</taxon>
        <taxon>Insecta</taxon>
        <taxon>Pterygota</taxon>
        <taxon>Neoptera</taxon>
        <taxon>Paraneoptera</taxon>
        <taxon>Hemiptera</taxon>
        <taxon>Sternorrhyncha</taxon>
        <taxon>Aleyrodoidea</taxon>
        <taxon>Aleyrodidae</taxon>
        <taxon>Aleyrodinae</taxon>
        <taxon>Bemisia</taxon>
    </lineage>
</organism>
<name>A0A9P0A6J0_BEMTA</name>
<feature type="region of interest" description="Disordered" evidence="2">
    <location>
        <begin position="1"/>
        <end position="30"/>
    </location>
</feature>
<feature type="compositionally biased region" description="Polar residues" evidence="2">
    <location>
        <begin position="251"/>
        <end position="263"/>
    </location>
</feature>
<gene>
    <name evidence="3" type="ORF">BEMITA_LOCUS4538</name>
</gene>
<sequence>MLSEVGPEDGLGVEPEQEESSRLEEAPHAEETLAAVEIMQELGAETLEEAKKTIRDLRAKFRAQSHELMAWRRRVKQQEELIVRMNVERTERLRSLASQLLLFESRLCRKQRNISRLLLERETRIRKQQQLIHRLQACLTQAGLAASEETNLDSLNDSDSAVIMEDDDAYRVDVTVVRSISDALESKKQSQNQRRNNALLRRPEEDDQQPPAKAEAPSPEDSPPRARLKERSNSFEILQPTTPAPLPDDSGPTTPSPGTQSEPCHTAYNRVMSNHRSVTKPKDVKYKRINKAKSKSLEELRGKLKNWVDRGNKINISLDQSYA</sequence>
<feature type="region of interest" description="Disordered" evidence="2">
    <location>
        <begin position="184"/>
        <end position="265"/>
    </location>
</feature>
<evidence type="ECO:0000256" key="1">
    <source>
        <dbReference type="SAM" id="Coils"/>
    </source>
</evidence>
<reference evidence="3" key="1">
    <citation type="submission" date="2021-12" db="EMBL/GenBank/DDBJ databases">
        <authorList>
            <person name="King R."/>
        </authorList>
    </citation>
    <scope>NUCLEOTIDE SEQUENCE</scope>
</reference>
<feature type="compositionally biased region" description="Basic and acidic residues" evidence="2">
    <location>
        <begin position="222"/>
        <end position="233"/>
    </location>
</feature>
<keyword evidence="1" id="KW-0175">Coiled coil</keyword>
<feature type="coiled-coil region" evidence="1">
    <location>
        <begin position="47"/>
        <end position="88"/>
    </location>
</feature>
<evidence type="ECO:0000313" key="4">
    <source>
        <dbReference type="Proteomes" id="UP001152759"/>
    </source>
</evidence>
<dbReference type="Proteomes" id="UP001152759">
    <property type="component" value="Chromosome 2"/>
</dbReference>